<accession>A0A267MHA6</accession>
<dbReference type="Gene3D" id="1.10.1760.20">
    <property type="match status" value="1"/>
</dbReference>
<keyword evidence="2 3" id="KW-1133">Transmembrane helix</keyword>
<protein>
    <recommendedName>
        <fullName evidence="6">ECF transporter S component</fullName>
    </recommendedName>
</protein>
<reference evidence="4 5" key="1">
    <citation type="submission" date="2017-06" db="EMBL/GenBank/DDBJ databases">
        <title>Draft genome sequence of anaerobic fermentative bacterium Anaeromicrobium sediminis DY2726D isolated from West Pacific Ocean sediments.</title>
        <authorList>
            <person name="Zeng X."/>
        </authorList>
    </citation>
    <scope>NUCLEOTIDE SEQUENCE [LARGE SCALE GENOMIC DNA]</scope>
    <source>
        <strain evidence="4 5">DY2726D</strain>
    </source>
</reference>
<gene>
    <name evidence="4" type="ORF">CCE28_12260</name>
</gene>
<sequence length="192" mass="20537">MRIKYDTIHQRSDTIMKGVTSKKLTLGGVMAALVLVGTMIIQIPTPTKGYIHIGDSMVYLCGIFLGPVYGALAAAIGSFLADALSGYMVYAPATFVIKGLDAFVVGIIYYKIVQEGDSVPKRILGFLVAALLGGALMVGGYLVYESFLYKFETALLGVVGNITQVIGGAIVALPLLMGLEKSKVIQRYVKEF</sequence>
<evidence type="ECO:0000313" key="5">
    <source>
        <dbReference type="Proteomes" id="UP000216024"/>
    </source>
</evidence>
<evidence type="ECO:0000256" key="2">
    <source>
        <dbReference type="ARBA" id="ARBA00022989"/>
    </source>
</evidence>
<keyword evidence="3" id="KW-0472">Membrane</keyword>
<dbReference type="EMBL" id="NIBG01000010">
    <property type="protein sequence ID" value="PAB58951.1"/>
    <property type="molecule type" value="Genomic_DNA"/>
</dbReference>
<dbReference type="Proteomes" id="UP000216024">
    <property type="component" value="Unassembled WGS sequence"/>
</dbReference>
<proteinExistence type="predicted"/>
<dbReference type="AlphaFoldDB" id="A0A267MHA6"/>
<comment type="caution">
    <text evidence="4">The sequence shown here is derived from an EMBL/GenBank/DDBJ whole genome shotgun (WGS) entry which is preliminary data.</text>
</comment>
<feature type="transmembrane region" description="Helical" evidence="3">
    <location>
        <begin position="122"/>
        <end position="143"/>
    </location>
</feature>
<evidence type="ECO:0000313" key="4">
    <source>
        <dbReference type="EMBL" id="PAB58951.1"/>
    </source>
</evidence>
<evidence type="ECO:0008006" key="6">
    <source>
        <dbReference type="Google" id="ProtNLM"/>
    </source>
</evidence>
<feature type="transmembrane region" description="Helical" evidence="3">
    <location>
        <begin position="24"/>
        <end position="45"/>
    </location>
</feature>
<name>A0A267MHA6_9FIRM</name>
<evidence type="ECO:0000256" key="1">
    <source>
        <dbReference type="ARBA" id="ARBA00022692"/>
    </source>
</evidence>
<feature type="transmembrane region" description="Helical" evidence="3">
    <location>
        <begin position="57"/>
        <end position="81"/>
    </location>
</feature>
<keyword evidence="5" id="KW-1185">Reference proteome</keyword>
<organism evidence="4 5">
    <name type="scientific">Anaeromicrobium sediminis</name>
    <dbReference type="NCBI Taxonomy" id="1478221"/>
    <lineage>
        <taxon>Bacteria</taxon>
        <taxon>Bacillati</taxon>
        <taxon>Bacillota</taxon>
        <taxon>Clostridia</taxon>
        <taxon>Peptostreptococcales</taxon>
        <taxon>Thermotaleaceae</taxon>
        <taxon>Anaeromicrobium</taxon>
    </lineage>
</organism>
<keyword evidence="1 3" id="KW-0812">Transmembrane</keyword>
<dbReference type="GO" id="GO:0016020">
    <property type="term" value="C:membrane"/>
    <property type="evidence" value="ECO:0007669"/>
    <property type="project" value="InterPro"/>
</dbReference>
<evidence type="ECO:0000256" key="3">
    <source>
        <dbReference type="SAM" id="Phobius"/>
    </source>
</evidence>
<dbReference type="InterPro" id="IPR009825">
    <property type="entry name" value="ECF_substrate-spec-like"/>
</dbReference>
<dbReference type="PANTHER" id="PTHR37815:SF3">
    <property type="entry name" value="UPF0397 PROTEIN SPR0429"/>
    <property type="match status" value="1"/>
</dbReference>
<dbReference type="PANTHER" id="PTHR37815">
    <property type="entry name" value="UPF0397 PROTEIN BC_2624-RELATED"/>
    <property type="match status" value="1"/>
</dbReference>
<feature type="transmembrane region" description="Helical" evidence="3">
    <location>
        <begin position="155"/>
        <end position="177"/>
    </location>
</feature>
<dbReference type="Pfam" id="PF07155">
    <property type="entry name" value="ECF-ribofla_trS"/>
    <property type="match status" value="1"/>
</dbReference>
<feature type="transmembrane region" description="Helical" evidence="3">
    <location>
        <begin position="87"/>
        <end position="110"/>
    </location>
</feature>